<sequence>MAPGTSSQVDLVDMDKMVSSMTIEINAFWSAYESDNGNKPFLLQRVPQHIFQLDRQSYEPIILSIGPHHHGGLDLVAMEKEKWKCLDYILKLNREVNLQDYIRAIHKLEKKVRNCYTEVIKMDKTKFLRMLLLDSCFILVKVDGTVTAELALKSENTGVVIQNTADMDGEEFVKSGQVTESVSATHGHASENVVLEIELAETSSREMETEDNKRKRDQNSECLYDQSAVGDWYSNFVWHDIFLLENQIPFFVFETVYDIVISKGITKVLLRDKIVECVEDILRQFPIGIEEFSRPQNFHHLLHLCHMYFRPTHKLIIDRHQHQPKVLYLHHLVHLGKKYFGVIPGQEESEQHLLHRPLDDCFQAGQLPTRWRQAIQYHEAGVELKKREYSSCHRHSLLDIKFSDGVVEVPCFPIDENTESLFKNLIAFEQTNPQFGNDITAYIIFMSQFVSTVEDATLLTQRGILIHFF</sequence>
<proteinExistence type="predicted"/>
<dbReference type="InterPro" id="IPR004158">
    <property type="entry name" value="DUF247_pln"/>
</dbReference>
<dbReference type="OrthoDB" id="672127at2759"/>
<comment type="caution">
    <text evidence="1">The sequence shown here is derived from an EMBL/GenBank/DDBJ whole genome shotgun (WGS) entry which is preliminary data.</text>
</comment>
<protein>
    <submittedName>
        <fullName evidence="1">Uncharacterized protein</fullName>
    </submittedName>
</protein>
<organism evidence="1 2">
    <name type="scientific">Sorghum bicolor</name>
    <name type="common">Sorghum</name>
    <name type="synonym">Sorghum vulgare</name>
    <dbReference type="NCBI Taxonomy" id="4558"/>
    <lineage>
        <taxon>Eukaryota</taxon>
        <taxon>Viridiplantae</taxon>
        <taxon>Streptophyta</taxon>
        <taxon>Embryophyta</taxon>
        <taxon>Tracheophyta</taxon>
        <taxon>Spermatophyta</taxon>
        <taxon>Magnoliopsida</taxon>
        <taxon>Liliopsida</taxon>
        <taxon>Poales</taxon>
        <taxon>Poaceae</taxon>
        <taxon>PACMAD clade</taxon>
        <taxon>Panicoideae</taxon>
        <taxon>Andropogonodae</taxon>
        <taxon>Andropogoneae</taxon>
        <taxon>Sorghinae</taxon>
        <taxon>Sorghum</taxon>
    </lineage>
</organism>
<accession>A0A921UDA0</accession>
<reference evidence="1" key="2">
    <citation type="submission" date="2020-10" db="EMBL/GenBank/DDBJ databases">
        <authorList>
            <person name="Cooper E.A."/>
            <person name="Brenton Z.W."/>
            <person name="Flinn B.S."/>
            <person name="Jenkins J."/>
            <person name="Shu S."/>
            <person name="Flowers D."/>
            <person name="Luo F."/>
            <person name="Wang Y."/>
            <person name="Xia P."/>
            <person name="Barry K."/>
            <person name="Daum C."/>
            <person name="Lipzen A."/>
            <person name="Yoshinaga Y."/>
            <person name="Schmutz J."/>
            <person name="Saski C."/>
            <person name="Vermerris W."/>
            <person name="Kresovich S."/>
        </authorList>
    </citation>
    <scope>NUCLEOTIDE SEQUENCE</scope>
</reference>
<reference evidence="1" key="1">
    <citation type="journal article" date="2019" name="BMC Genomics">
        <title>A new reference genome for Sorghum bicolor reveals high levels of sequence similarity between sweet and grain genotypes: implications for the genetics of sugar metabolism.</title>
        <authorList>
            <person name="Cooper E.A."/>
            <person name="Brenton Z.W."/>
            <person name="Flinn B.S."/>
            <person name="Jenkins J."/>
            <person name="Shu S."/>
            <person name="Flowers D."/>
            <person name="Luo F."/>
            <person name="Wang Y."/>
            <person name="Xia P."/>
            <person name="Barry K."/>
            <person name="Daum C."/>
            <person name="Lipzen A."/>
            <person name="Yoshinaga Y."/>
            <person name="Schmutz J."/>
            <person name="Saski C."/>
            <person name="Vermerris W."/>
            <person name="Kresovich S."/>
        </authorList>
    </citation>
    <scope>NUCLEOTIDE SEQUENCE</scope>
</reference>
<gene>
    <name evidence="1" type="ORF">BDA96_06G262400</name>
</gene>
<dbReference type="Proteomes" id="UP000807115">
    <property type="component" value="Chromosome 6"/>
</dbReference>
<evidence type="ECO:0000313" key="2">
    <source>
        <dbReference type="Proteomes" id="UP000807115"/>
    </source>
</evidence>
<dbReference type="EMBL" id="CM027685">
    <property type="protein sequence ID" value="KAG0527773.1"/>
    <property type="molecule type" value="Genomic_DNA"/>
</dbReference>
<dbReference type="PANTHER" id="PTHR31170:SF18">
    <property type="entry name" value="(WILD MALAYSIAN BANANA) HYPOTHETICAL PROTEIN"/>
    <property type="match status" value="1"/>
</dbReference>
<evidence type="ECO:0000313" key="1">
    <source>
        <dbReference type="EMBL" id="KAG0527772.1"/>
    </source>
</evidence>
<dbReference type="EMBL" id="CM027685">
    <property type="protein sequence ID" value="KAG0527772.1"/>
    <property type="molecule type" value="Genomic_DNA"/>
</dbReference>
<dbReference type="AlphaFoldDB" id="A0A921UDA0"/>
<dbReference type="Pfam" id="PF03140">
    <property type="entry name" value="DUF247"/>
    <property type="match status" value="1"/>
</dbReference>
<dbReference type="PANTHER" id="PTHR31170">
    <property type="entry name" value="BNAC04G53230D PROTEIN"/>
    <property type="match status" value="1"/>
</dbReference>
<name>A0A921UDA0_SORBI</name>